<dbReference type="PANTHER" id="PTHR31389">
    <property type="entry name" value="LD39211P"/>
    <property type="match status" value="1"/>
</dbReference>
<accession>A0ABN8LP87</accession>
<keyword evidence="1" id="KW-0472">Membrane</keyword>
<sequence>MAFAGLAMLKLNWHHLLLVSVLIVSVFVYWQMAGDGALEETGGVFFRKTSTSCPKKPYVANVSLSDLVSTFRYKHPHDSRIVAKNEFRLGERAMKTAIQLIDDLVLEYNRRPIEMECVSRLPTLVLVTAVSSNHFNELLEHITPGGKILPHEKIVVYDLGLNQEEIDQLTKMSYVDYRKFNFSRFPEHVKNLRTYAFKPLIIAETLAQFGAVMWMDSSVILKQHNKYAHLLEWMIKRKSAFLYYVSPSRHSIVFATHERMLDYLPMRGTKESNAKMQQATGMILFNTDHVLKHVMKWVVFCSLLEDCITPKGSQLECNFHLPDDVFGGCHRYDQSLFAVLVSNAYKDEMRRYCLSRDSAGMYPAIVQRAEEKSV</sequence>
<keyword evidence="1" id="KW-1133">Transmembrane helix</keyword>
<dbReference type="Proteomes" id="UP001159427">
    <property type="component" value="Unassembled WGS sequence"/>
</dbReference>
<keyword evidence="1" id="KW-0812">Transmembrane</keyword>
<gene>
    <name evidence="2" type="ORF">PEVE_00033082</name>
</gene>
<dbReference type="InterPro" id="IPR012444">
    <property type="entry name" value="DUF1647"/>
</dbReference>
<dbReference type="EMBL" id="CALNXI010000049">
    <property type="protein sequence ID" value="CAH3016850.1"/>
    <property type="molecule type" value="Genomic_DNA"/>
</dbReference>
<dbReference type="Pfam" id="PF07801">
    <property type="entry name" value="DUF1647"/>
    <property type="match status" value="1"/>
</dbReference>
<comment type="caution">
    <text evidence="2">The sequence shown here is derived from an EMBL/GenBank/DDBJ whole genome shotgun (WGS) entry which is preliminary data.</text>
</comment>
<feature type="transmembrane region" description="Helical" evidence="1">
    <location>
        <begin position="12"/>
        <end position="30"/>
    </location>
</feature>
<evidence type="ECO:0000313" key="3">
    <source>
        <dbReference type="Proteomes" id="UP001159427"/>
    </source>
</evidence>
<proteinExistence type="predicted"/>
<keyword evidence="3" id="KW-1185">Reference proteome</keyword>
<protein>
    <submittedName>
        <fullName evidence="2">Uncharacterized protein</fullName>
    </submittedName>
</protein>
<dbReference type="PANTHER" id="PTHR31389:SF4">
    <property type="entry name" value="LD39211P"/>
    <property type="match status" value="1"/>
</dbReference>
<name>A0ABN8LP87_9CNID</name>
<organism evidence="2 3">
    <name type="scientific">Porites evermanni</name>
    <dbReference type="NCBI Taxonomy" id="104178"/>
    <lineage>
        <taxon>Eukaryota</taxon>
        <taxon>Metazoa</taxon>
        <taxon>Cnidaria</taxon>
        <taxon>Anthozoa</taxon>
        <taxon>Hexacorallia</taxon>
        <taxon>Scleractinia</taxon>
        <taxon>Fungiina</taxon>
        <taxon>Poritidae</taxon>
        <taxon>Porites</taxon>
    </lineage>
</organism>
<evidence type="ECO:0000313" key="2">
    <source>
        <dbReference type="EMBL" id="CAH3016850.1"/>
    </source>
</evidence>
<reference evidence="2 3" key="1">
    <citation type="submission" date="2022-05" db="EMBL/GenBank/DDBJ databases">
        <authorList>
            <consortium name="Genoscope - CEA"/>
            <person name="William W."/>
        </authorList>
    </citation>
    <scope>NUCLEOTIDE SEQUENCE [LARGE SCALE GENOMIC DNA]</scope>
</reference>
<evidence type="ECO:0000256" key="1">
    <source>
        <dbReference type="SAM" id="Phobius"/>
    </source>
</evidence>